<feature type="transmembrane region" description="Helical" evidence="1">
    <location>
        <begin position="16"/>
        <end position="35"/>
    </location>
</feature>
<dbReference type="OrthoDB" id="5625903at2"/>
<keyword evidence="1" id="KW-0812">Transmembrane</keyword>
<feature type="transmembrane region" description="Helical" evidence="1">
    <location>
        <begin position="121"/>
        <end position="138"/>
    </location>
</feature>
<keyword evidence="3" id="KW-1185">Reference proteome</keyword>
<evidence type="ECO:0000313" key="2">
    <source>
        <dbReference type="EMBL" id="SKA82028.1"/>
    </source>
</evidence>
<name>A0A1T4WYT4_9GAMM</name>
<sequence>MDIATSTARRSLREPLSALALFAGGLAWIAAFWFPAFYTSQGAVEGYWVFATGWMGFAIFQFAWYANLLMLLGIGLMYTSPLWGATFAGVGVLVATQAFWFSSIPTGEVDMPILQVGQGFWFWYGSIILLGIGVFLGSEQLEAEKNQSTNNQQAVIPELKLQKIPTPEPSTAISSALVPVALTQAKAEELAVETQTVINAPATPSRPSVVSVVEDHPTIEPEPELSSLPFARVPEPDLPNFAELTAANEQDYFQLANEQALKPVYTEHLAEDWPPNISLVVSPDPDPFKTEPQLAASLDTNPANSKLDSLAEVEQPLVAARSAERQPSTAAFFDPWKV</sequence>
<evidence type="ECO:0000256" key="1">
    <source>
        <dbReference type="SAM" id="Phobius"/>
    </source>
</evidence>
<dbReference type="AlphaFoldDB" id="A0A1T4WYT4"/>
<reference evidence="2 3" key="1">
    <citation type="submission" date="2017-02" db="EMBL/GenBank/DDBJ databases">
        <authorList>
            <person name="Peterson S.W."/>
        </authorList>
    </citation>
    <scope>NUCLEOTIDE SEQUENCE [LARGE SCALE GENOMIC DNA]</scope>
    <source>
        <strain evidence="2 3">ATCC 49788</strain>
    </source>
</reference>
<gene>
    <name evidence="2" type="ORF">SAMN02745130_02235</name>
</gene>
<proteinExistence type="predicted"/>
<keyword evidence="1" id="KW-1133">Transmembrane helix</keyword>
<dbReference type="RefSeq" id="WP_078922720.1">
    <property type="nucleotide sequence ID" value="NZ_FUYB01000010.1"/>
</dbReference>
<feature type="transmembrane region" description="Helical" evidence="1">
    <location>
        <begin position="82"/>
        <end position="101"/>
    </location>
</feature>
<protein>
    <submittedName>
        <fullName evidence="2">Uncharacterized protein</fullName>
    </submittedName>
</protein>
<dbReference type="EMBL" id="FUYB01000010">
    <property type="protein sequence ID" value="SKA82028.1"/>
    <property type="molecule type" value="Genomic_DNA"/>
</dbReference>
<dbReference type="Proteomes" id="UP000190460">
    <property type="component" value="Unassembled WGS sequence"/>
</dbReference>
<keyword evidence="1" id="KW-0472">Membrane</keyword>
<evidence type="ECO:0000313" key="3">
    <source>
        <dbReference type="Proteomes" id="UP000190460"/>
    </source>
</evidence>
<organism evidence="2 3">
    <name type="scientific">Thiothrix eikelboomii</name>
    <dbReference type="NCBI Taxonomy" id="92487"/>
    <lineage>
        <taxon>Bacteria</taxon>
        <taxon>Pseudomonadati</taxon>
        <taxon>Pseudomonadota</taxon>
        <taxon>Gammaproteobacteria</taxon>
        <taxon>Thiotrichales</taxon>
        <taxon>Thiotrichaceae</taxon>
        <taxon>Thiothrix</taxon>
    </lineage>
</organism>
<accession>A0A1T4WYT4</accession>
<feature type="transmembrane region" description="Helical" evidence="1">
    <location>
        <begin position="47"/>
        <end position="70"/>
    </location>
</feature>